<evidence type="ECO:0000313" key="2">
    <source>
        <dbReference type="EMBL" id="KAK4432816.1"/>
    </source>
</evidence>
<name>A0AAE2CSD9_9LAMI</name>
<feature type="region of interest" description="Disordered" evidence="1">
    <location>
        <begin position="164"/>
        <end position="195"/>
    </location>
</feature>
<dbReference type="AlphaFoldDB" id="A0AAE2CSD9"/>
<accession>A0AAE2CSD9</accession>
<evidence type="ECO:0000313" key="3">
    <source>
        <dbReference type="Proteomes" id="UP001293254"/>
    </source>
</evidence>
<evidence type="ECO:0000256" key="1">
    <source>
        <dbReference type="SAM" id="MobiDB-lite"/>
    </source>
</evidence>
<keyword evidence="3" id="KW-1185">Reference proteome</keyword>
<feature type="compositionally biased region" description="Pro residues" evidence="1">
    <location>
        <begin position="117"/>
        <end position="131"/>
    </location>
</feature>
<gene>
    <name evidence="2" type="ORF">Salat_1043800</name>
</gene>
<comment type="caution">
    <text evidence="2">The sequence shown here is derived from an EMBL/GenBank/DDBJ whole genome shotgun (WGS) entry which is preliminary data.</text>
</comment>
<feature type="region of interest" description="Disordered" evidence="1">
    <location>
        <begin position="111"/>
        <end position="133"/>
    </location>
</feature>
<feature type="compositionally biased region" description="Low complexity" evidence="1">
    <location>
        <begin position="176"/>
        <end position="195"/>
    </location>
</feature>
<protein>
    <recommendedName>
        <fullName evidence="4">DUF4283 domain-containing protein</fullName>
    </recommendedName>
</protein>
<reference evidence="2" key="1">
    <citation type="submission" date="2020-06" db="EMBL/GenBank/DDBJ databases">
        <authorList>
            <person name="Li T."/>
            <person name="Hu X."/>
            <person name="Zhang T."/>
            <person name="Song X."/>
            <person name="Zhang H."/>
            <person name="Dai N."/>
            <person name="Sheng W."/>
            <person name="Hou X."/>
            <person name="Wei L."/>
        </authorList>
    </citation>
    <scope>NUCLEOTIDE SEQUENCE</scope>
    <source>
        <strain evidence="2">3651</strain>
        <tissue evidence="2">Leaf</tissue>
    </source>
</reference>
<dbReference type="Proteomes" id="UP001293254">
    <property type="component" value="Unassembled WGS sequence"/>
</dbReference>
<sequence length="228" mass="24908">MAEELGKMKEVLGLSELEQRSVMVPLGSWQGDSEVPSFFMVGRLLSRRSFNFEALKNTLMNVFNPIKGLGIRLIENSRILFNFAHTLDRKRDLLPFGPWLRATSPAILRSRNTTTPVPRPSFTPQTSPPTISPALSKRGSTIFNYSVTPSSTAAPPINLTPISSPPLSNTCPPPYTSSLLTSPPTRSNTQTFQPQTSSIISPINSTIPSLNPTAIPIIVNHPSNVVET</sequence>
<proteinExistence type="predicted"/>
<reference evidence="2" key="2">
    <citation type="journal article" date="2024" name="Plant">
        <title>Genomic evolution and insights into agronomic trait innovations of Sesamum species.</title>
        <authorList>
            <person name="Miao H."/>
            <person name="Wang L."/>
            <person name="Qu L."/>
            <person name="Liu H."/>
            <person name="Sun Y."/>
            <person name="Le M."/>
            <person name="Wang Q."/>
            <person name="Wei S."/>
            <person name="Zheng Y."/>
            <person name="Lin W."/>
            <person name="Duan Y."/>
            <person name="Cao H."/>
            <person name="Xiong S."/>
            <person name="Wang X."/>
            <person name="Wei L."/>
            <person name="Li C."/>
            <person name="Ma Q."/>
            <person name="Ju M."/>
            <person name="Zhao R."/>
            <person name="Li G."/>
            <person name="Mu C."/>
            <person name="Tian Q."/>
            <person name="Mei H."/>
            <person name="Zhang T."/>
            <person name="Gao T."/>
            <person name="Zhang H."/>
        </authorList>
    </citation>
    <scope>NUCLEOTIDE SEQUENCE</scope>
    <source>
        <strain evidence="2">3651</strain>
    </source>
</reference>
<organism evidence="2 3">
    <name type="scientific">Sesamum alatum</name>
    <dbReference type="NCBI Taxonomy" id="300844"/>
    <lineage>
        <taxon>Eukaryota</taxon>
        <taxon>Viridiplantae</taxon>
        <taxon>Streptophyta</taxon>
        <taxon>Embryophyta</taxon>
        <taxon>Tracheophyta</taxon>
        <taxon>Spermatophyta</taxon>
        <taxon>Magnoliopsida</taxon>
        <taxon>eudicotyledons</taxon>
        <taxon>Gunneridae</taxon>
        <taxon>Pentapetalae</taxon>
        <taxon>asterids</taxon>
        <taxon>lamiids</taxon>
        <taxon>Lamiales</taxon>
        <taxon>Pedaliaceae</taxon>
        <taxon>Sesamum</taxon>
    </lineage>
</organism>
<evidence type="ECO:0008006" key="4">
    <source>
        <dbReference type="Google" id="ProtNLM"/>
    </source>
</evidence>
<dbReference type="EMBL" id="JACGWO010000003">
    <property type="protein sequence ID" value="KAK4432816.1"/>
    <property type="molecule type" value="Genomic_DNA"/>
</dbReference>